<dbReference type="KEGG" id="lfv:LF543_03895"/>
<evidence type="ECO:0000256" key="2">
    <source>
        <dbReference type="HAMAP-Rule" id="MF_01103"/>
    </source>
</evidence>
<dbReference type="Proteomes" id="UP000031397">
    <property type="component" value="Unassembled WGS sequence"/>
</dbReference>
<evidence type="ECO:0000313" key="5">
    <source>
        <dbReference type="EMBL" id="QFX92753.1"/>
    </source>
</evidence>
<gene>
    <name evidence="5" type="ORF">LF543_03895</name>
    <name evidence="4" type="ORF">LfDm3_1081</name>
</gene>
<dbReference type="RefSeq" id="WP_010021302.1">
    <property type="nucleotide sequence ID" value="NZ_AZDS01000001.1"/>
</dbReference>
<evidence type="ECO:0000313" key="7">
    <source>
        <dbReference type="Proteomes" id="UP000327194"/>
    </source>
</evidence>
<dbReference type="Gene3D" id="1.10.287.540">
    <property type="entry name" value="Helix hairpin bin"/>
    <property type="match status" value="1"/>
</dbReference>
<keyword evidence="1 2" id="KW-0963">Cytoplasm</keyword>
<name>A0A0C1PMV3_9LACO</name>
<dbReference type="STRING" id="1614.IV37_GL000389"/>
<evidence type="ECO:0000256" key="1">
    <source>
        <dbReference type="ARBA" id="ARBA00022490"/>
    </source>
</evidence>
<keyword evidence="6" id="KW-1185">Reference proteome</keyword>
<dbReference type="EMBL" id="CP045562">
    <property type="protein sequence ID" value="QFX92753.1"/>
    <property type="molecule type" value="Genomic_DNA"/>
</dbReference>
<accession>A0A0C1PMV3</accession>
<dbReference type="EMBL" id="JOJZ01000021">
    <property type="protein sequence ID" value="KID41236.1"/>
    <property type="molecule type" value="Genomic_DNA"/>
</dbReference>
<dbReference type="SUPFAM" id="SSF158221">
    <property type="entry name" value="YnzC-like"/>
    <property type="match status" value="1"/>
</dbReference>
<dbReference type="PANTHER" id="PTHR37300">
    <property type="entry name" value="UPF0291 PROTEIN CBO2609/CLC_2481"/>
    <property type="match status" value="1"/>
</dbReference>
<dbReference type="InterPro" id="IPR009242">
    <property type="entry name" value="DUF896"/>
</dbReference>
<evidence type="ECO:0000313" key="4">
    <source>
        <dbReference type="EMBL" id="KID41236.1"/>
    </source>
</evidence>
<dbReference type="PATRIC" id="fig|1614.10.peg.600"/>
<feature type="compositionally biased region" description="Basic and acidic residues" evidence="3">
    <location>
        <begin position="1"/>
        <end position="25"/>
    </location>
</feature>
<dbReference type="AlphaFoldDB" id="A0A0C1PMV3"/>
<dbReference type="GO" id="GO:0005737">
    <property type="term" value="C:cytoplasm"/>
    <property type="evidence" value="ECO:0007669"/>
    <property type="project" value="UniProtKB-SubCell"/>
</dbReference>
<proteinExistence type="inferred from homology"/>
<protein>
    <recommendedName>
        <fullName evidence="2">UPF0291 protein LF543_03895</fullName>
    </recommendedName>
</protein>
<sequence>MTEDKELEKLIPRINELSKKSKQEGLSEDEKEEQNKLRKEYLERFKANFKSQIEMTKVYDKKGNEITSDKVKDSQRKKNLRDD</sequence>
<reference evidence="5 7" key="2">
    <citation type="submission" date="2019-10" db="EMBL/GenBank/DDBJ databases">
        <title>Genome sequencing of Lactobacillus fructivorans.</title>
        <authorList>
            <person name="Kim K."/>
        </authorList>
    </citation>
    <scope>NUCLEOTIDE SEQUENCE [LARGE SCALE GENOMIC DNA]</scope>
    <source>
        <strain evidence="5 7">LF543</strain>
    </source>
</reference>
<comment type="similarity">
    <text evidence="2">Belongs to the UPF0291 family.</text>
</comment>
<evidence type="ECO:0000256" key="3">
    <source>
        <dbReference type="SAM" id="MobiDB-lite"/>
    </source>
</evidence>
<dbReference type="Pfam" id="PF05979">
    <property type="entry name" value="DUF896"/>
    <property type="match status" value="1"/>
</dbReference>
<dbReference type="PANTHER" id="PTHR37300:SF1">
    <property type="entry name" value="UPF0291 PROTEIN YNZC"/>
    <property type="match status" value="1"/>
</dbReference>
<feature type="region of interest" description="Disordered" evidence="3">
    <location>
        <begin position="1"/>
        <end position="36"/>
    </location>
</feature>
<organism evidence="4 6">
    <name type="scientific">Fructilactobacillus fructivorans</name>
    <dbReference type="NCBI Taxonomy" id="1614"/>
    <lineage>
        <taxon>Bacteria</taxon>
        <taxon>Bacillati</taxon>
        <taxon>Bacillota</taxon>
        <taxon>Bacilli</taxon>
        <taxon>Lactobacillales</taxon>
        <taxon>Lactobacillaceae</taxon>
        <taxon>Fructilactobacillus</taxon>
    </lineage>
</organism>
<feature type="region of interest" description="Disordered" evidence="3">
    <location>
        <begin position="58"/>
        <end position="83"/>
    </location>
</feature>
<comment type="subcellular location">
    <subcellularLocation>
        <location evidence="2">Cytoplasm</location>
    </subcellularLocation>
</comment>
<dbReference type="HAMAP" id="MF_01103">
    <property type="entry name" value="UPF0291"/>
    <property type="match status" value="1"/>
</dbReference>
<reference evidence="4 6" key="1">
    <citation type="submission" date="2014-06" db="EMBL/GenBank/DDBJ databases">
        <title>Functional and comparative genomic analyses of the Drosophila gut microbiota identify candidate symbiosis factors.</title>
        <authorList>
            <person name="Newell P.D."/>
            <person name="Chaston J.M."/>
            <person name="Douglas A.E."/>
        </authorList>
    </citation>
    <scope>NUCLEOTIDE SEQUENCE [LARGE SCALE GENOMIC DNA]</scope>
    <source>
        <strain evidence="4 6">DmCS_002</strain>
    </source>
</reference>
<dbReference type="OrthoDB" id="390105at2"/>
<dbReference type="GeneID" id="74913742"/>
<dbReference type="Proteomes" id="UP000327194">
    <property type="component" value="Chromosome"/>
</dbReference>
<evidence type="ECO:0000313" key="6">
    <source>
        <dbReference type="Proteomes" id="UP000031397"/>
    </source>
</evidence>